<keyword evidence="1" id="KW-1133">Transmembrane helix</keyword>
<keyword evidence="3" id="KW-1185">Reference proteome</keyword>
<gene>
    <name evidence="2" type="ORF">LVJ82_14565</name>
</gene>
<protein>
    <submittedName>
        <fullName evidence="2">Metal-dependent hydrolase</fullName>
    </submittedName>
</protein>
<keyword evidence="2" id="KW-0378">Hydrolase</keyword>
<feature type="transmembrane region" description="Helical" evidence="1">
    <location>
        <begin position="89"/>
        <end position="113"/>
    </location>
</feature>
<evidence type="ECO:0000313" key="2">
    <source>
        <dbReference type="EMBL" id="UOO88673.1"/>
    </source>
</evidence>
<name>A0ABY4DYR4_9NEIS</name>
<sequence>MLIAHAPTGLLLAALFIRMKPATVSWQRWYLSGAVFGALPDVDMLWFYWVDKRQFHHHVYVTHWPIVWLLVSMVAGAAWGVWRKPWTAYAVLLGLAGMSHMVLDSVVGDIGWLKPWHDELYAMFVVTNRYSPWQLNFILHWSFALELALLAAAVWQWRRQTHKNK</sequence>
<accession>A0ABY4DYR4</accession>
<dbReference type="GO" id="GO:0016787">
    <property type="term" value="F:hydrolase activity"/>
    <property type="evidence" value="ECO:0007669"/>
    <property type="project" value="UniProtKB-KW"/>
</dbReference>
<proteinExistence type="predicted"/>
<keyword evidence="1" id="KW-0472">Membrane</keyword>
<feature type="transmembrane region" description="Helical" evidence="1">
    <location>
        <begin position="61"/>
        <end position="82"/>
    </location>
</feature>
<feature type="transmembrane region" description="Helical" evidence="1">
    <location>
        <begin position="133"/>
        <end position="155"/>
    </location>
</feature>
<evidence type="ECO:0000256" key="1">
    <source>
        <dbReference type="SAM" id="Phobius"/>
    </source>
</evidence>
<feature type="transmembrane region" description="Helical" evidence="1">
    <location>
        <begin position="29"/>
        <end position="49"/>
    </location>
</feature>
<evidence type="ECO:0000313" key="3">
    <source>
        <dbReference type="Proteomes" id="UP000832011"/>
    </source>
</evidence>
<dbReference type="InterPro" id="IPR007404">
    <property type="entry name" value="YdjM-like"/>
</dbReference>
<dbReference type="Pfam" id="PF04307">
    <property type="entry name" value="YdjM"/>
    <property type="match status" value="1"/>
</dbReference>
<organism evidence="2 3">
    <name type="scientific">Vitreoscilla massiliensis</name>
    <dbReference type="NCBI Taxonomy" id="1689272"/>
    <lineage>
        <taxon>Bacteria</taxon>
        <taxon>Pseudomonadati</taxon>
        <taxon>Pseudomonadota</taxon>
        <taxon>Betaproteobacteria</taxon>
        <taxon>Neisseriales</taxon>
        <taxon>Neisseriaceae</taxon>
        <taxon>Vitreoscilla</taxon>
    </lineage>
</organism>
<dbReference type="RefSeq" id="WP_058357637.1">
    <property type="nucleotide sequence ID" value="NZ_CABKVG010000010.1"/>
</dbReference>
<keyword evidence="1" id="KW-0812">Transmembrane</keyword>
<reference evidence="2 3" key="1">
    <citation type="journal article" date="2022" name="Res Sq">
        <title>Evolution of multicellular longitudinally dividing oral cavity symbionts (Neisseriaceae).</title>
        <authorList>
            <person name="Nyongesa S."/>
            <person name="Weber P."/>
            <person name="Bernet E."/>
            <person name="Pullido F."/>
            <person name="Nieckarz M."/>
            <person name="Delaby M."/>
            <person name="Nieves C."/>
            <person name="Viehboeck T."/>
            <person name="Krause N."/>
            <person name="Rivera-Millot A."/>
            <person name="Nakamura A."/>
            <person name="Vischer N."/>
            <person name="VanNieuwenhze M."/>
            <person name="Brun Y."/>
            <person name="Cava F."/>
            <person name="Bulgheresi S."/>
            <person name="Veyrier F."/>
        </authorList>
    </citation>
    <scope>NUCLEOTIDE SEQUENCE [LARGE SCALE GENOMIC DNA]</scope>
    <source>
        <strain evidence="2 3">SN4</strain>
    </source>
</reference>
<dbReference type="EMBL" id="CP091511">
    <property type="protein sequence ID" value="UOO88673.1"/>
    <property type="molecule type" value="Genomic_DNA"/>
</dbReference>
<dbReference type="Proteomes" id="UP000832011">
    <property type="component" value="Chromosome"/>
</dbReference>